<keyword evidence="3" id="KW-0547">Nucleotide-binding</keyword>
<evidence type="ECO:0000256" key="7">
    <source>
        <dbReference type="RuleBase" id="RU003847"/>
    </source>
</evidence>
<dbReference type="GO" id="GO:0005525">
    <property type="term" value="F:GTP binding"/>
    <property type="evidence" value="ECO:0007669"/>
    <property type="project" value="UniProtKB-KW"/>
</dbReference>
<dbReference type="Pfam" id="PF19296">
    <property type="entry name" value="RelA_AH_RIS"/>
    <property type="match status" value="1"/>
</dbReference>
<name>A0A1G7WGQ2_9HYPH</name>
<comment type="similarity">
    <text evidence="7">Belongs to the relA/spoT family.</text>
</comment>
<dbReference type="SUPFAM" id="SSF55021">
    <property type="entry name" value="ACT-like"/>
    <property type="match status" value="1"/>
</dbReference>
<dbReference type="FunFam" id="3.30.460.10:FF:000001">
    <property type="entry name" value="GTP pyrophosphokinase RelA"/>
    <property type="match status" value="1"/>
</dbReference>
<dbReference type="SUPFAM" id="SSF81271">
    <property type="entry name" value="TGS-like"/>
    <property type="match status" value="1"/>
</dbReference>
<dbReference type="STRING" id="440168.SAMN04487974_106152"/>
<feature type="domain" description="ACT" evidence="8">
    <location>
        <begin position="663"/>
        <end position="737"/>
    </location>
</feature>
<evidence type="ECO:0000256" key="6">
    <source>
        <dbReference type="ARBA" id="ARBA00048244"/>
    </source>
</evidence>
<feature type="domain" description="HD" evidence="9">
    <location>
        <begin position="45"/>
        <end position="144"/>
    </location>
</feature>
<dbReference type="SMART" id="SM00471">
    <property type="entry name" value="HDc"/>
    <property type="match status" value="1"/>
</dbReference>
<dbReference type="CDD" id="cd05399">
    <property type="entry name" value="NT_Rel-Spo_like"/>
    <property type="match status" value="1"/>
</dbReference>
<gene>
    <name evidence="11" type="ORF">SAMN04487974_106152</name>
</gene>
<dbReference type="InterPro" id="IPR045600">
    <property type="entry name" value="RelA/SpoT_AH_RIS"/>
</dbReference>
<dbReference type="EMBL" id="FNCS01000006">
    <property type="protein sequence ID" value="SDG71153.1"/>
    <property type="molecule type" value="Genomic_DNA"/>
</dbReference>
<dbReference type="SUPFAM" id="SSF109604">
    <property type="entry name" value="HD-domain/PDEase-like"/>
    <property type="match status" value="1"/>
</dbReference>
<evidence type="ECO:0000313" key="12">
    <source>
        <dbReference type="Proteomes" id="UP000199495"/>
    </source>
</evidence>
<reference evidence="11 12" key="1">
    <citation type="submission" date="2016-10" db="EMBL/GenBank/DDBJ databases">
        <authorList>
            <person name="de Groot N.N."/>
        </authorList>
    </citation>
    <scope>NUCLEOTIDE SEQUENCE [LARGE SCALE GENOMIC DNA]</scope>
    <source>
        <strain evidence="11 12">CGMCC 1.10267</strain>
    </source>
</reference>
<dbReference type="InterPro" id="IPR007685">
    <property type="entry name" value="RelA_SpoT"/>
</dbReference>
<dbReference type="InterPro" id="IPR002912">
    <property type="entry name" value="ACT_dom"/>
</dbReference>
<dbReference type="GO" id="GO:0015969">
    <property type="term" value="P:guanosine tetraphosphate metabolic process"/>
    <property type="evidence" value="ECO:0007669"/>
    <property type="project" value="InterPro"/>
</dbReference>
<evidence type="ECO:0000313" key="11">
    <source>
        <dbReference type="EMBL" id="SDG71153.1"/>
    </source>
</evidence>
<dbReference type="AlphaFoldDB" id="A0A1G7WGQ2"/>
<dbReference type="CDD" id="cd04876">
    <property type="entry name" value="ACT_RelA-SpoT"/>
    <property type="match status" value="1"/>
</dbReference>
<organism evidence="11 12">
    <name type="scientific">Pelagibacterium luteolum</name>
    <dbReference type="NCBI Taxonomy" id="440168"/>
    <lineage>
        <taxon>Bacteria</taxon>
        <taxon>Pseudomonadati</taxon>
        <taxon>Pseudomonadota</taxon>
        <taxon>Alphaproteobacteria</taxon>
        <taxon>Hyphomicrobiales</taxon>
        <taxon>Devosiaceae</taxon>
        <taxon>Pelagibacterium</taxon>
    </lineage>
</organism>
<dbReference type="Pfam" id="PF04607">
    <property type="entry name" value="RelA_SpoT"/>
    <property type="match status" value="1"/>
</dbReference>
<dbReference type="EC" id="2.7.6.5" evidence="1"/>
<dbReference type="GO" id="GO:0008893">
    <property type="term" value="F:guanosine-3',5'-bis(diphosphate) 3'-diphosphatase activity"/>
    <property type="evidence" value="ECO:0007669"/>
    <property type="project" value="TreeGrafter"/>
</dbReference>
<dbReference type="RefSeq" id="WP_090596614.1">
    <property type="nucleotide sequence ID" value="NZ_FNCS01000006.1"/>
</dbReference>
<dbReference type="Pfam" id="PF13291">
    <property type="entry name" value="ACT_4"/>
    <property type="match status" value="1"/>
</dbReference>
<dbReference type="InterPro" id="IPR006674">
    <property type="entry name" value="HD_domain"/>
</dbReference>
<evidence type="ECO:0000259" key="9">
    <source>
        <dbReference type="PROSITE" id="PS51831"/>
    </source>
</evidence>
<dbReference type="PROSITE" id="PS51880">
    <property type="entry name" value="TGS"/>
    <property type="match status" value="1"/>
</dbReference>
<dbReference type="Gene3D" id="3.10.20.30">
    <property type="match status" value="1"/>
</dbReference>
<keyword evidence="3" id="KW-0342">GTP-binding</keyword>
<evidence type="ECO:0000256" key="1">
    <source>
        <dbReference type="ARBA" id="ARBA00013251"/>
    </source>
</evidence>
<dbReference type="GO" id="GO:0042594">
    <property type="term" value="P:response to starvation"/>
    <property type="evidence" value="ECO:0007669"/>
    <property type="project" value="TreeGrafter"/>
</dbReference>
<dbReference type="InterPro" id="IPR012676">
    <property type="entry name" value="TGS-like"/>
</dbReference>
<evidence type="ECO:0000256" key="5">
    <source>
        <dbReference type="ARBA" id="ARBA00032407"/>
    </source>
</evidence>
<accession>A0A1G7WGQ2</accession>
<dbReference type="FunFam" id="3.10.20.30:FF:000002">
    <property type="entry name" value="GTP pyrophosphokinase (RelA/SpoT)"/>
    <property type="match status" value="1"/>
</dbReference>
<dbReference type="NCBIfam" id="TIGR00691">
    <property type="entry name" value="spoT_relA"/>
    <property type="match status" value="1"/>
</dbReference>
<dbReference type="PROSITE" id="PS51671">
    <property type="entry name" value="ACT"/>
    <property type="match status" value="1"/>
</dbReference>
<evidence type="ECO:0000256" key="2">
    <source>
        <dbReference type="ARBA" id="ARBA00014315"/>
    </source>
</evidence>
<dbReference type="Gene3D" id="3.30.460.10">
    <property type="entry name" value="Beta Polymerase, domain 2"/>
    <property type="match status" value="1"/>
</dbReference>
<dbReference type="InterPro" id="IPR045865">
    <property type="entry name" value="ACT-like_dom_sf"/>
</dbReference>
<dbReference type="PANTHER" id="PTHR21262:SF36">
    <property type="entry name" value="BIFUNCTIONAL (P)PPGPP SYNTHASE_HYDROLASE SPOT"/>
    <property type="match status" value="1"/>
</dbReference>
<evidence type="ECO:0000256" key="4">
    <source>
        <dbReference type="ARBA" id="ARBA00029754"/>
    </source>
</evidence>
<dbReference type="FunFam" id="1.10.3210.10:FF:000001">
    <property type="entry name" value="GTP pyrophosphokinase RelA"/>
    <property type="match status" value="1"/>
</dbReference>
<sequence length="763" mass="85112">MMRQYELVERVLAYNPDANEALLNKAYVYGMQKHGSQTRASGDPYFAHPLEVAAILTDLKLDDATIAVALLHDTIEDTDATRTEIDEMFGTEIGQIVDGLTKIERLNLVSREEAQAENLRKLLLAIAQDVRVLLVKLADRLHNMRTLDFMPVHKRGRIAQETMDIYAPLAGRMGMQDMRNELEDLSFKTLYPEHYSAITSRLSQMEISSREIIAEIQAELGAHLETQGIKAKVSARLKSAWSIYSKIERKAIALEQLSDMIGFRVIVDTMDECYRTLGVIHTNWKVVPGRFKDYISVPKQNDYRSIHTTIVGPGRQRVELQIRTQEMHAIAEYGIAAHQLYKEAISGDMHKLEEESQAYNWLRSTIAHLTEGDNPEEFIEHTKLELFQDQVFCFTPRGRLIALPRGATPIDFAYAVHTDVGDTCVGCKVNGTVMPLITQLHSGDEVEILRDAAHMPPPNWENIAITGKARSAIRRAVRNGALQRAVSLGEQVLMAVIEREALELSDAEVAMLANRLSMPDRAALLAAIGEGRITAEDLSSEAAALKGKRRRKGRLTLPVGNDAEGWFSLRNAQYFKFRMPGGQRTAIKKFAALVGFDFNMPVDISREGVVPGDRLIGIFHQTGRMEVFPVESDSLADYHDSDVGWIDVRWDLAGKPETRFKVIVSMYSQNRPGSLAQITGAIAACDANISNLAMRALAADSHELIFELEVRDLAQLTDVLATLKRTPGLSKVQRATTAQARAISSMEEALMPKAIDHKESETA</sequence>
<dbReference type="SMART" id="SM00954">
    <property type="entry name" value="RelA_SpoT"/>
    <property type="match status" value="1"/>
</dbReference>
<dbReference type="Proteomes" id="UP000199495">
    <property type="component" value="Unassembled WGS sequence"/>
</dbReference>
<comment type="catalytic activity">
    <reaction evidence="6">
        <text>GTP + ATP = guanosine 3'-diphosphate 5'-triphosphate + AMP</text>
        <dbReference type="Rhea" id="RHEA:22088"/>
        <dbReference type="ChEBI" id="CHEBI:30616"/>
        <dbReference type="ChEBI" id="CHEBI:37565"/>
        <dbReference type="ChEBI" id="CHEBI:142410"/>
        <dbReference type="ChEBI" id="CHEBI:456215"/>
        <dbReference type="EC" id="2.7.6.5"/>
    </reaction>
</comment>
<dbReference type="InterPro" id="IPR043519">
    <property type="entry name" value="NT_sf"/>
</dbReference>
<dbReference type="InterPro" id="IPR003607">
    <property type="entry name" value="HD/PDEase_dom"/>
</dbReference>
<dbReference type="Gene3D" id="1.10.3210.10">
    <property type="entry name" value="Hypothetical protein af1432"/>
    <property type="match status" value="1"/>
</dbReference>
<dbReference type="InterPro" id="IPR012675">
    <property type="entry name" value="Beta-grasp_dom_sf"/>
</dbReference>
<dbReference type="GO" id="GO:0015949">
    <property type="term" value="P:nucleobase-containing small molecule interconversion"/>
    <property type="evidence" value="ECO:0007669"/>
    <property type="project" value="UniProtKB-ARBA"/>
</dbReference>
<dbReference type="InterPro" id="IPR004811">
    <property type="entry name" value="RelA/Spo_fam"/>
</dbReference>
<dbReference type="Gene3D" id="3.30.70.260">
    <property type="match status" value="1"/>
</dbReference>
<dbReference type="PROSITE" id="PS51831">
    <property type="entry name" value="HD"/>
    <property type="match status" value="1"/>
</dbReference>
<feature type="domain" description="TGS" evidence="10">
    <location>
        <begin position="389"/>
        <end position="450"/>
    </location>
</feature>
<dbReference type="GO" id="GO:0005886">
    <property type="term" value="C:plasma membrane"/>
    <property type="evidence" value="ECO:0007669"/>
    <property type="project" value="TreeGrafter"/>
</dbReference>
<proteinExistence type="inferred from homology"/>
<keyword evidence="12" id="KW-1185">Reference proteome</keyword>
<evidence type="ECO:0000256" key="3">
    <source>
        <dbReference type="ARBA" id="ARBA00023134"/>
    </source>
</evidence>
<dbReference type="InterPro" id="IPR033655">
    <property type="entry name" value="TGS_RelA/SpoT"/>
</dbReference>
<comment type="function">
    <text evidence="7">In eubacteria ppGpp (guanosine 3'-diphosphate 5'-diphosphate) is a mediator of the stringent response that coordinates a variety of cellular activities in response to changes in nutritional abundance.</text>
</comment>
<protein>
    <recommendedName>
        <fullName evidence="2">GTP pyrophosphokinase rsh</fullName>
        <ecNumber evidence="1">2.7.6.5</ecNumber>
    </recommendedName>
    <alternativeName>
        <fullName evidence="5">(p)ppGpp synthase</fullName>
    </alternativeName>
    <alternativeName>
        <fullName evidence="4">ATP:GTP 3'-pyrophosphotransferase</fullName>
    </alternativeName>
</protein>
<dbReference type="SUPFAM" id="SSF81301">
    <property type="entry name" value="Nucleotidyltransferase"/>
    <property type="match status" value="1"/>
</dbReference>
<evidence type="ECO:0000259" key="10">
    <source>
        <dbReference type="PROSITE" id="PS51880"/>
    </source>
</evidence>
<dbReference type="Pfam" id="PF02824">
    <property type="entry name" value="TGS"/>
    <property type="match status" value="1"/>
</dbReference>
<dbReference type="PANTHER" id="PTHR21262">
    <property type="entry name" value="GUANOSINE-3',5'-BIS DIPHOSPHATE 3'-PYROPHOSPHOHYDROLASE"/>
    <property type="match status" value="1"/>
</dbReference>
<dbReference type="Pfam" id="PF13328">
    <property type="entry name" value="HD_4"/>
    <property type="match status" value="1"/>
</dbReference>
<dbReference type="OrthoDB" id="9805041at2"/>
<evidence type="ECO:0000259" key="8">
    <source>
        <dbReference type="PROSITE" id="PS51671"/>
    </source>
</evidence>
<dbReference type="CDD" id="cd01668">
    <property type="entry name" value="TGS_RSH"/>
    <property type="match status" value="1"/>
</dbReference>
<dbReference type="InterPro" id="IPR004095">
    <property type="entry name" value="TGS"/>
</dbReference>
<dbReference type="GO" id="GO:0008728">
    <property type="term" value="F:GTP diphosphokinase activity"/>
    <property type="evidence" value="ECO:0007669"/>
    <property type="project" value="UniProtKB-EC"/>
</dbReference>
<dbReference type="CDD" id="cd00077">
    <property type="entry name" value="HDc"/>
    <property type="match status" value="1"/>
</dbReference>
<keyword evidence="11" id="KW-0378">Hydrolase</keyword>